<feature type="transmembrane region" description="Helical" evidence="1">
    <location>
        <begin position="239"/>
        <end position="258"/>
    </location>
</feature>
<dbReference type="OrthoDB" id="9793746at2"/>
<evidence type="ECO:0000313" key="3">
    <source>
        <dbReference type="Proteomes" id="UP000006054"/>
    </source>
</evidence>
<feature type="transmembrane region" description="Helical" evidence="1">
    <location>
        <begin position="153"/>
        <end position="185"/>
    </location>
</feature>
<gene>
    <name evidence="2" type="ordered locus">Fleli_2747</name>
</gene>
<feature type="transmembrane region" description="Helical" evidence="1">
    <location>
        <begin position="206"/>
        <end position="233"/>
    </location>
</feature>
<proteinExistence type="predicted"/>
<dbReference type="PANTHER" id="PTHR37308:SF1">
    <property type="entry name" value="POLYPRENYL-PHOSPHATE TRANSPORTER"/>
    <property type="match status" value="1"/>
</dbReference>
<dbReference type="RefSeq" id="WP_014798538.1">
    <property type="nucleotide sequence ID" value="NC_018018.1"/>
</dbReference>
<feature type="transmembrane region" description="Helical" evidence="1">
    <location>
        <begin position="66"/>
        <end position="85"/>
    </location>
</feature>
<feature type="transmembrane region" description="Helical" evidence="1">
    <location>
        <begin position="287"/>
        <end position="307"/>
    </location>
</feature>
<organism evidence="2 3">
    <name type="scientific">Bernardetia litoralis (strain ATCC 23117 / DSM 6794 / NBRC 15988 / NCIMB 1366 / Fx l1 / Sio-4)</name>
    <name type="common">Flexibacter litoralis</name>
    <dbReference type="NCBI Taxonomy" id="880071"/>
    <lineage>
        <taxon>Bacteria</taxon>
        <taxon>Pseudomonadati</taxon>
        <taxon>Bacteroidota</taxon>
        <taxon>Cytophagia</taxon>
        <taxon>Cytophagales</taxon>
        <taxon>Bernardetiaceae</taxon>
        <taxon>Bernardetia</taxon>
    </lineage>
</organism>
<dbReference type="KEGG" id="fli:Fleli_2747"/>
<reference evidence="3" key="1">
    <citation type="submission" date="2012-06" db="EMBL/GenBank/DDBJ databases">
        <title>The complete genome of Flexibacter litoralis DSM 6794.</title>
        <authorList>
            <person name="Lucas S."/>
            <person name="Copeland A."/>
            <person name="Lapidus A."/>
            <person name="Glavina del Rio T."/>
            <person name="Dalin E."/>
            <person name="Tice H."/>
            <person name="Bruce D."/>
            <person name="Goodwin L."/>
            <person name="Pitluck S."/>
            <person name="Peters L."/>
            <person name="Ovchinnikova G."/>
            <person name="Lu M."/>
            <person name="Kyrpides N."/>
            <person name="Mavromatis K."/>
            <person name="Ivanova N."/>
            <person name="Brettin T."/>
            <person name="Detter J.C."/>
            <person name="Han C."/>
            <person name="Larimer F."/>
            <person name="Land M."/>
            <person name="Hauser L."/>
            <person name="Markowitz V."/>
            <person name="Cheng J.-F."/>
            <person name="Hugenholtz P."/>
            <person name="Woyke T."/>
            <person name="Wu D."/>
            <person name="Spring S."/>
            <person name="Lang E."/>
            <person name="Kopitz M."/>
            <person name="Brambilla E."/>
            <person name="Klenk H.-P."/>
            <person name="Eisen J.A."/>
        </authorList>
    </citation>
    <scope>NUCLEOTIDE SEQUENCE [LARGE SCALE GENOMIC DNA]</scope>
    <source>
        <strain evidence="3">ATCC 23117 / DSM 6794 / NBRC 15988 / NCIMB 1366 / Sio-4</strain>
    </source>
</reference>
<keyword evidence="1" id="KW-0472">Membrane</keyword>
<keyword evidence="1" id="KW-1133">Transmembrane helix</keyword>
<dbReference type="HOGENOM" id="CLU_055621_0_0_10"/>
<keyword evidence="3" id="KW-1185">Reference proteome</keyword>
<dbReference type="EMBL" id="CP003345">
    <property type="protein sequence ID" value="AFM05101.1"/>
    <property type="molecule type" value="Genomic_DNA"/>
</dbReference>
<dbReference type="Pfam" id="PF04018">
    <property type="entry name" value="VCA0040-like"/>
    <property type="match status" value="1"/>
</dbReference>
<feature type="transmembrane region" description="Helical" evidence="1">
    <location>
        <begin position="121"/>
        <end position="141"/>
    </location>
</feature>
<dbReference type="STRING" id="880071.Fleli_2747"/>
<dbReference type="InterPro" id="IPR007163">
    <property type="entry name" value="VCA0040-like"/>
</dbReference>
<name>I4AMB6_BERLS</name>
<feature type="transmembrane region" description="Helical" evidence="1">
    <location>
        <begin position="97"/>
        <end position="114"/>
    </location>
</feature>
<sequence length="313" mass="34321">MKNPIWIYFKGMAMGAADVVPGVSGGTIAFLMGIYERLLEAIGSFSVPTLRLLLKGEFKAFSRKTDLIFLILLFAGIATSVISFAKLFKYLLANHEVLTMSFFFGLIIATVWVVGRRIKKWNVSAIILFLIGAGLAIGISFSGQIEGSSNPFYLFLCGFIAICSMILPGVSGSFVLLLLGNYGLVIETISDLPAAILSFDIDGIMAGLWIMIPFGLGAVTGILSFAKVLSWLFNNYENSLLAILTGFVLGSLSIIYPWKKVLRTEIIHGKEKVLETMRYIPEIDTHFFMAIGLILIGIVLVASIEYFGNKELR</sequence>
<dbReference type="AlphaFoldDB" id="I4AMB6"/>
<accession>I4AMB6</accession>
<feature type="transmembrane region" description="Helical" evidence="1">
    <location>
        <begin position="12"/>
        <end position="32"/>
    </location>
</feature>
<dbReference type="eggNOG" id="COG2035">
    <property type="taxonomic scope" value="Bacteria"/>
</dbReference>
<keyword evidence="1" id="KW-0812">Transmembrane</keyword>
<protein>
    <submittedName>
        <fullName evidence="2">Putative membrane protein</fullName>
    </submittedName>
</protein>
<evidence type="ECO:0000313" key="2">
    <source>
        <dbReference type="EMBL" id="AFM05101.1"/>
    </source>
</evidence>
<dbReference type="PANTHER" id="PTHR37308">
    <property type="entry name" value="INTEGRAL MEMBRANE PROTEIN"/>
    <property type="match status" value="1"/>
</dbReference>
<dbReference type="Proteomes" id="UP000006054">
    <property type="component" value="Chromosome"/>
</dbReference>
<evidence type="ECO:0000256" key="1">
    <source>
        <dbReference type="SAM" id="Phobius"/>
    </source>
</evidence>